<keyword evidence="3" id="KW-0012">Acyltransferase</keyword>
<dbReference type="AlphaFoldDB" id="A0A929RUT8"/>
<feature type="transmembrane region" description="Helical" evidence="1">
    <location>
        <begin position="150"/>
        <end position="169"/>
    </location>
</feature>
<protein>
    <submittedName>
        <fullName evidence="3">Acyltransferase family protein</fullName>
    </submittedName>
</protein>
<feature type="transmembrane region" description="Helical" evidence="1">
    <location>
        <begin position="302"/>
        <end position="322"/>
    </location>
</feature>
<feature type="transmembrane region" description="Helical" evidence="1">
    <location>
        <begin position="81"/>
        <end position="100"/>
    </location>
</feature>
<keyword evidence="1" id="KW-0812">Transmembrane</keyword>
<reference evidence="3" key="1">
    <citation type="submission" date="2020-04" db="EMBL/GenBank/DDBJ databases">
        <title>Deep metagenomics examines the oral microbiome during advanced dental caries in children, revealing novel taxa and co-occurrences with host molecules.</title>
        <authorList>
            <person name="Baker J.L."/>
            <person name="Morton J.T."/>
            <person name="Dinis M."/>
            <person name="Alvarez R."/>
            <person name="Tran N.C."/>
            <person name="Knight R."/>
            <person name="Edlund A."/>
        </authorList>
    </citation>
    <scope>NUCLEOTIDE SEQUENCE</scope>
    <source>
        <strain evidence="3">JCVI_34_bin.1</strain>
    </source>
</reference>
<name>A0A929RUT8_9BACT</name>
<gene>
    <name evidence="3" type="ORF">HXK21_01195</name>
</gene>
<proteinExistence type="predicted"/>
<dbReference type="RefSeq" id="WP_303762712.1">
    <property type="nucleotide sequence ID" value="NZ_JABZGR010000002.1"/>
</dbReference>
<dbReference type="Proteomes" id="UP000704068">
    <property type="component" value="Unassembled WGS sequence"/>
</dbReference>
<feature type="domain" description="Acyltransferase 3" evidence="2">
    <location>
        <begin position="8"/>
        <end position="317"/>
    </location>
</feature>
<evidence type="ECO:0000256" key="1">
    <source>
        <dbReference type="SAM" id="Phobius"/>
    </source>
</evidence>
<accession>A0A929RUT8</accession>
<feature type="transmembrane region" description="Helical" evidence="1">
    <location>
        <begin position="175"/>
        <end position="193"/>
    </location>
</feature>
<feature type="transmembrane region" description="Helical" evidence="1">
    <location>
        <begin position="236"/>
        <end position="257"/>
    </location>
</feature>
<comment type="caution">
    <text evidence="3">The sequence shown here is derived from an EMBL/GenBank/DDBJ whole genome shotgun (WGS) entry which is preliminary data.</text>
</comment>
<dbReference type="Pfam" id="PF01757">
    <property type="entry name" value="Acyl_transf_3"/>
    <property type="match status" value="1"/>
</dbReference>
<evidence type="ECO:0000313" key="4">
    <source>
        <dbReference type="Proteomes" id="UP000704068"/>
    </source>
</evidence>
<feature type="transmembrane region" description="Helical" evidence="1">
    <location>
        <begin position="120"/>
        <end position="138"/>
    </location>
</feature>
<keyword evidence="1" id="KW-0472">Membrane</keyword>
<dbReference type="InterPro" id="IPR002656">
    <property type="entry name" value="Acyl_transf_3_dom"/>
</dbReference>
<dbReference type="GO" id="GO:0016747">
    <property type="term" value="F:acyltransferase activity, transferring groups other than amino-acyl groups"/>
    <property type="evidence" value="ECO:0007669"/>
    <property type="project" value="InterPro"/>
</dbReference>
<evidence type="ECO:0000313" key="3">
    <source>
        <dbReference type="EMBL" id="MBF0969647.1"/>
    </source>
</evidence>
<dbReference type="EMBL" id="JABZGR010000002">
    <property type="protein sequence ID" value="MBF0969647.1"/>
    <property type="molecule type" value="Genomic_DNA"/>
</dbReference>
<organism evidence="3 4">
    <name type="scientific">Alloprevotella tannerae</name>
    <dbReference type="NCBI Taxonomy" id="76122"/>
    <lineage>
        <taxon>Bacteria</taxon>
        <taxon>Pseudomonadati</taxon>
        <taxon>Bacteroidota</taxon>
        <taxon>Bacteroidia</taxon>
        <taxon>Bacteroidales</taxon>
        <taxon>Prevotellaceae</taxon>
        <taxon>Alloprevotella</taxon>
    </lineage>
</organism>
<sequence length="342" mass="38636">MKKTRQSNVELLRLLAMFMVLLLHAVQSFQWPRGGFLMSQPLVVHLGFSFVEMISVVAVNVFVLISGWFGIRPTMRGLGKFLYQCVFCCLVVDAVLWAVGAENLSFSMLFEAFTLRQTGWFVPSYLLLFLLSPVLNAYVEAADEQTQRRVLISLFLAQAIGAFVLKIFADFNYGYSLLSFVCLYLLAQYVRRFQLQRLARLRSSFFLLIFFGVALLHMLVGSIALFGFGSKVFQQIILYSSPFVVLQALALLLYFLRQTLSSTIVNRIAAGSFAVYLIHQHPGARPFYASICQKAFMDAPPALGAVALLLWLCVVYLVCVGVDELRRASWELLLSRRKAEKP</sequence>
<keyword evidence="3" id="KW-0808">Transferase</keyword>
<feature type="transmembrane region" description="Helical" evidence="1">
    <location>
        <begin position="44"/>
        <end position="69"/>
    </location>
</feature>
<feature type="transmembrane region" description="Helical" evidence="1">
    <location>
        <begin position="205"/>
        <end position="230"/>
    </location>
</feature>
<evidence type="ECO:0000259" key="2">
    <source>
        <dbReference type="Pfam" id="PF01757"/>
    </source>
</evidence>
<feature type="transmembrane region" description="Helical" evidence="1">
    <location>
        <begin position="264"/>
        <end position="282"/>
    </location>
</feature>
<keyword evidence="1" id="KW-1133">Transmembrane helix</keyword>